<dbReference type="OMA" id="SAKWSHR"/>
<evidence type="ECO:0000313" key="3">
    <source>
        <dbReference type="Proteomes" id="UP000012073"/>
    </source>
</evidence>
<dbReference type="Pfam" id="PF11427">
    <property type="entry name" value="HTH_Tnp_Tc3_1"/>
    <property type="match status" value="1"/>
</dbReference>
<sequence>MPRGTQLTPTERIEINTLNSAKWSHRQIAEKLKRSKTVVTRFLKNPAEYGTIQRPGRPPKVAGAVRKRVIREASKKLTTAPKIRKALELSVSTSTVQRIIRGTGFMAFKKMTTAPWITNEHRKKGVLGRDTCAILPGKVAYCGLFR</sequence>
<dbReference type="RefSeq" id="XP_005715819.1">
    <property type="nucleotide sequence ID" value="XM_005715762.1"/>
</dbReference>
<dbReference type="EMBL" id="HG001756">
    <property type="protein sequence ID" value="CDF36000.1"/>
    <property type="molecule type" value="Genomic_DNA"/>
</dbReference>
<protein>
    <recommendedName>
        <fullName evidence="1">Tc3 transposase DNA binding domain-containing protein</fullName>
    </recommendedName>
</protein>
<name>R7QF27_CHOCR</name>
<dbReference type="Gene3D" id="1.10.10.10">
    <property type="entry name" value="Winged helix-like DNA-binding domain superfamily/Winged helix DNA-binding domain"/>
    <property type="match status" value="1"/>
</dbReference>
<organism evidence="2 3">
    <name type="scientific">Chondrus crispus</name>
    <name type="common">Carrageen Irish moss</name>
    <name type="synonym">Polymorpha crispa</name>
    <dbReference type="NCBI Taxonomy" id="2769"/>
    <lineage>
        <taxon>Eukaryota</taxon>
        <taxon>Rhodophyta</taxon>
        <taxon>Florideophyceae</taxon>
        <taxon>Rhodymeniophycidae</taxon>
        <taxon>Gigartinales</taxon>
        <taxon>Gigartinaceae</taxon>
        <taxon>Chondrus</taxon>
    </lineage>
</organism>
<evidence type="ECO:0000259" key="1">
    <source>
        <dbReference type="Pfam" id="PF11427"/>
    </source>
</evidence>
<dbReference type="Proteomes" id="UP000012073">
    <property type="component" value="Unassembled WGS sequence"/>
</dbReference>
<dbReference type="KEGG" id="ccp:CHC_T00004422001"/>
<dbReference type="GO" id="GO:0003677">
    <property type="term" value="F:DNA binding"/>
    <property type="evidence" value="ECO:0007669"/>
    <property type="project" value="InterPro"/>
</dbReference>
<keyword evidence="3" id="KW-1185">Reference proteome</keyword>
<evidence type="ECO:0000313" key="2">
    <source>
        <dbReference type="EMBL" id="CDF36000.1"/>
    </source>
</evidence>
<dbReference type="InterPro" id="IPR036388">
    <property type="entry name" value="WH-like_DNA-bd_sf"/>
</dbReference>
<dbReference type="Gramene" id="CDF36000">
    <property type="protein sequence ID" value="CDF36000"/>
    <property type="gene ID" value="CHC_T00004422001"/>
</dbReference>
<dbReference type="PhylomeDB" id="R7QF27"/>
<proteinExistence type="predicted"/>
<dbReference type="OrthoDB" id="5823189at2759"/>
<dbReference type="Gene3D" id="1.10.10.60">
    <property type="entry name" value="Homeodomain-like"/>
    <property type="match status" value="1"/>
</dbReference>
<accession>R7QF27</accession>
<feature type="domain" description="Tc3 transposase DNA binding" evidence="1">
    <location>
        <begin position="3"/>
        <end position="51"/>
    </location>
</feature>
<dbReference type="InterPro" id="IPR025898">
    <property type="entry name" value="Tc3_transposase_DNA-bd_dom"/>
</dbReference>
<dbReference type="AlphaFoldDB" id="R7QF27"/>
<dbReference type="InterPro" id="IPR009057">
    <property type="entry name" value="Homeodomain-like_sf"/>
</dbReference>
<gene>
    <name evidence="2" type="ORF">CHC_T00004422001</name>
</gene>
<reference evidence="3" key="1">
    <citation type="journal article" date="2013" name="Proc. Natl. Acad. Sci. U.S.A.">
        <title>Genome structure and metabolic features in the red seaweed Chondrus crispus shed light on evolution of the Archaeplastida.</title>
        <authorList>
            <person name="Collen J."/>
            <person name="Porcel B."/>
            <person name="Carre W."/>
            <person name="Ball S.G."/>
            <person name="Chaparro C."/>
            <person name="Tonon T."/>
            <person name="Barbeyron T."/>
            <person name="Michel G."/>
            <person name="Noel B."/>
            <person name="Valentin K."/>
            <person name="Elias M."/>
            <person name="Artiguenave F."/>
            <person name="Arun A."/>
            <person name="Aury J.M."/>
            <person name="Barbosa-Neto J.F."/>
            <person name="Bothwell J.H."/>
            <person name="Bouget F.Y."/>
            <person name="Brillet L."/>
            <person name="Cabello-Hurtado F."/>
            <person name="Capella-Gutierrez S."/>
            <person name="Charrier B."/>
            <person name="Cladiere L."/>
            <person name="Cock J.M."/>
            <person name="Coelho S.M."/>
            <person name="Colleoni C."/>
            <person name="Czjzek M."/>
            <person name="Da Silva C."/>
            <person name="Delage L."/>
            <person name="Denoeud F."/>
            <person name="Deschamps P."/>
            <person name="Dittami S.M."/>
            <person name="Gabaldon T."/>
            <person name="Gachon C.M."/>
            <person name="Groisillier A."/>
            <person name="Herve C."/>
            <person name="Jabbari K."/>
            <person name="Katinka M."/>
            <person name="Kloareg B."/>
            <person name="Kowalczyk N."/>
            <person name="Labadie K."/>
            <person name="Leblanc C."/>
            <person name="Lopez P.J."/>
            <person name="McLachlan D.H."/>
            <person name="Meslet-Cladiere L."/>
            <person name="Moustafa A."/>
            <person name="Nehr Z."/>
            <person name="Nyvall Collen P."/>
            <person name="Panaud O."/>
            <person name="Partensky F."/>
            <person name="Poulain J."/>
            <person name="Rensing S.A."/>
            <person name="Rousvoal S."/>
            <person name="Samson G."/>
            <person name="Symeonidi A."/>
            <person name="Weissenbach J."/>
            <person name="Zambounis A."/>
            <person name="Wincker P."/>
            <person name="Boyen C."/>
        </authorList>
    </citation>
    <scope>NUCLEOTIDE SEQUENCE [LARGE SCALE GENOMIC DNA]</scope>
    <source>
        <strain evidence="3">cv. Stackhouse</strain>
    </source>
</reference>
<dbReference type="GeneID" id="17323535"/>
<dbReference type="SUPFAM" id="SSF46689">
    <property type="entry name" value="Homeodomain-like"/>
    <property type="match status" value="1"/>
</dbReference>